<sequence length="462" mass="52300">MLLRQSTMKVYASPDDDDESVTSFSLKNFTIACPIDLALVEIDDESPDYQRYVPQIHAIRRWSPADLKAIAAQTNHPDIGDSDFGVWPNDDWILKDMDVPTPPRGAQPTENYWRPDGWELGKSRVLDAEVLENVQMLFQKSIDTKLKEANAGQIGFTAVLNSGSHLQTDGVEISDLSLERCDRTGGPRLRGHWETQLPLILGNDRLQPLPGGDDEYLNVTGNWTDGTDPSQEGIAEFASYVLARQRFLDEWFLPRLSKINRMMSASMTVTSHHWQVSGFDQMYYHWVYFIASFLIGDNVKGYDQPEDADRNFSLSFHESIPSTILDFQISSGHSLTPLDGRALCCIMPGTNDMALEGFTELYYGYHGEYTAFYKPVVIDRHDKVIISWKIEFTLKDVTDGGLAISVGDPTVKSDWKKQELRYDSYAAEISQRISDAKENLENLVHELKNGLQGEDKFFFPVS</sequence>
<proteinExistence type="predicted"/>
<comment type="caution">
    <text evidence="1">The sequence shown here is derived from an EMBL/GenBank/DDBJ whole genome shotgun (WGS) entry which is preliminary data.</text>
</comment>
<evidence type="ECO:0000313" key="2">
    <source>
        <dbReference type="Proteomes" id="UP001165205"/>
    </source>
</evidence>
<accession>A0AAN4Y8K3</accession>
<dbReference type="AlphaFoldDB" id="A0AAN4Y8K3"/>
<protein>
    <submittedName>
        <fullName evidence="1">Unnamed protein product</fullName>
    </submittedName>
</protein>
<dbReference type="EMBL" id="BSYA01000008">
    <property type="protein sequence ID" value="GMG24032.1"/>
    <property type="molecule type" value="Genomic_DNA"/>
</dbReference>
<organism evidence="1 2">
    <name type="scientific">Aspergillus oryzae</name>
    <name type="common">Yellow koji mold</name>
    <dbReference type="NCBI Taxonomy" id="5062"/>
    <lineage>
        <taxon>Eukaryota</taxon>
        <taxon>Fungi</taxon>
        <taxon>Dikarya</taxon>
        <taxon>Ascomycota</taxon>
        <taxon>Pezizomycotina</taxon>
        <taxon>Eurotiomycetes</taxon>
        <taxon>Eurotiomycetidae</taxon>
        <taxon>Eurotiales</taxon>
        <taxon>Aspergillaceae</taxon>
        <taxon>Aspergillus</taxon>
        <taxon>Aspergillus subgen. Circumdati</taxon>
    </lineage>
</organism>
<dbReference type="Proteomes" id="UP001165205">
    <property type="component" value="Unassembled WGS sequence"/>
</dbReference>
<name>A0AAN4Y8K3_ASPOZ</name>
<evidence type="ECO:0000313" key="1">
    <source>
        <dbReference type="EMBL" id="GMG24032.1"/>
    </source>
</evidence>
<reference evidence="1" key="1">
    <citation type="submission" date="2023-04" db="EMBL/GenBank/DDBJ databases">
        <title>Aspergillus oryzae NBRC 4228.</title>
        <authorList>
            <person name="Ichikawa N."/>
            <person name="Sato H."/>
            <person name="Tonouchi N."/>
        </authorList>
    </citation>
    <scope>NUCLEOTIDE SEQUENCE</scope>
    <source>
        <strain evidence="1">NBRC 4228</strain>
    </source>
</reference>
<gene>
    <name evidence="1" type="ORF">Aory04_000135300</name>
</gene>